<proteinExistence type="predicted"/>
<comment type="caution">
    <text evidence="7">The sequence shown here is derived from an EMBL/GenBank/DDBJ whole genome shotgun (WGS) entry which is preliminary data.</text>
</comment>
<dbReference type="AlphaFoldDB" id="A0A9P8C1V3"/>
<dbReference type="Proteomes" id="UP000824998">
    <property type="component" value="Unassembled WGS sequence"/>
</dbReference>
<gene>
    <name evidence="7" type="ORF">BJ875DRAFT_430864</name>
</gene>
<evidence type="ECO:0000256" key="2">
    <source>
        <dbReference type="ARBA" id="ARBA00022692"/>
    </source>
</evidence>
<feature type="transmembrane region" description="Helical" evidence="5">
    <location>
        <begin position="20"/>
        <end position="38"/>
    </location>
</feature>
<evidence type="ECO:0000256" key="4">
    <source>
        <dbReference type="ARBA" id="ARBA00023136"/>
    </source>
</evidence>
<keyword evidence="8" id="KW-1185">Reference proteome</keyword>
<feature type="domain" description="Fatty acid hydroxylase" evidence="6">
    <location>
        <begin position="186"/>
        <end position="321"/>
    </location>
</feature>
<dbReference type="OrthoDB" id="408954at2759"/>
<dbReference type="GO" id="GO:0005506">
    <property type="term" value="F:iron ion binding"/>
    <property type="evidence" value="ECO:0007669"/>
    <property type="project" value="InterPro"/>
</dbReference>
<keyword evidence="3 5" id="KW-1133">Transmembrane helix</keyword>
<name>A0A9P8C1V3_9HELO</name>
<feature type="transmembrane region" description="Helical" evidence="5">
    <location>
        <begin position="175"/>
        <end position="193"/>
    </location>
</feature>
<evidence type="ECO:0000313" key="7">
    <source>
        <dbReference type="EMBL" id="KAG9230848.1"/>
    </source>
</evidence>
<dbReference type="PANTHER" id="PTHR11863">
    <property type="entry name" value="STEROL DESATURASE"/>
    <property type="match status" value="1"/>
</dbReference>
<dbReference type="GO" id="GO:0016020">
    <property type="term" value="C:membrane"/>
    <property type="evidence" value="ECO:0007669"/>
    <property type="project" value="UniProtKB-SubCell"/>
</dbReference>
<keyword evidence="4 5" id="KW-0472">Membrane</keyword>
<evidence type="ECO:0000256" key="1">
    <source>
        <dbReference type="ARBA" id="ARBA00004370"/>
    </source>
</evidence>
<dbReference type="GO" id="GO:0008610">
    <property type="term" value="P:lipid biosynthetic process"/>
    <property type="evidence" value="ECO:0007669"/>
    <property type="project" value="InterPro"/>
</dbReference>
<evidence type="ECO:0000256" key="5">
    <source>
        <dbReference type="SAM" id="Phobius"/>
    </source>
</evidence>
<sequence length="353" mass="41000">MAVFDLEEPLFPFIADYHLPYLVPVVVYWIAGLSFHYIEKQNLFTRFKLHTPAESLKKDRASREDVIRCAIMQQAAQVTLGYFTADVEMSAHGHDYHIMILAQRLASIFSFLERWKHVASNQVLNSQSITRAFFGASFYPNLGEIPNSPSSNQAYDTLHLDSQVPFVWQYNLGKILYWILIPMTQFAFAMILADSFQYFTHRGFHTNRWLYKNIHSMHHDIFVPFAYGAFYNHPLETIPIDCIGLPICLYLAGLSNRQSALFGAIWTYKTVVDHCGYNFPWNPSNIICQNSVLFHDLHHQVWGMKYNFSVYTSFWDRVLGTYWDGDDMNAKDKYLRGKEKAKVLVGKEEADVK</sequence>
<dbReference type="EMBL" id="MU251640">
    <property type="protein sequence ID" value="KAG9230848.1"/>
    <property type="molecule type" value="Genomic_DNA"/>
</dbReference>
<evidence type="ECO:0000313" key="8">
    <source>
        <dbReference type="Proteomes" id="UP000824998"/>
    </source>
</evidence>
<dbReference type="Pfam" id="PF04116">
    <property type="entry name" value="FA_hydroxylase"/>
    <property type="match status" value="1"/>
</dbReference>
<protein>
    <submittedName>
        <fullName evidence="7">Fatty acid hydroxylase superfamily-domain-containing protein</fullName>
    </submittedName>
</protein>
<comment type="subcellular location">
    <subcellularLocation>
        <location evidence="1">Membrane</location>
    </subcellularLocation>
</comment>
<dbReference type="InterPro" id="IPR050307">
    <property type="entry name" value="Sterol_Desaturase_Related"/>
</dbReference>
<dbReference type="InterPro" id="IPR006694">
    <property type="entry name" value="Fatty_acid_hydroxylase"/>
</dbReference>
<evidence type="ECO:0000256" key="3">
    <source>
        <dbReference type="ARBA" id="ARBA00022989"/>
    </source>
</evidence>
<reference evidence="7" key="1">
    <citation type="journal article" date="2021" name="IMA Fungus">
        <title>Genomic characterization of three marine fungi, including Emericellopsis atlantica sp. nov. with signatures of a generalist lifestyle and marine biomass degradation.</title>
        <authorList>
            <person name="Hagestad O.C."/>
            <person name="Hou L."/>
            <person name="Andersen J.H."/>
            <person name="Hansen E.H."/>
            <person name="Altermark B."/>
            <person name="Li C."/>
            <person name="Kuhnert E."/>
            <person name="Cox R.J."/>
            <person name="Crous P.W."/>
            <person name="Spatafora J.W."/>
            <person name="Lail K."/>
            <person name="Amirebrahimi M."/>
            <person name="Lipzen A."/>
            <person name="Pangilinan J."/>
            <person name="Andreopoulos W."/>
            <person name="Hayes R.D."/>
            <person name="Ng V."/>
            <person name="Grigoriev I.V."/>
            <person name="Jackson S.A."/>
            <person name="Sutton T.D.S."/>
            <person name="Dobson A.D.W."/>
            <person name="Rama T."/>
        </authorList>
    </citation>
    <scope>NUCLEOTIDE SEQUENCE</scope>
    <source>
        <strain evidence="7">TRa018bII</strain>
    </source>
</reference>
<accession>A0A9P8C1V3</accession>
<evidence type="ECO:0000259" key="6">
    <source>
        <dbReference type="Pfam" id="PF04116"/>
    </source>
</evidence>
<keyword evidence="2 5" id="KW-0812">Transmembrane</keyword>
<organism evidence="7 8">
    <name type="scientific">Amylocarpus encephaloides</name>
    <dbReference type="NCBI Taxonomy" id="45428"/>
    <lineage>
        <taxon>Eukaryota</taxon>
        <taxon>Fungi</taxon>
        <taxon>Dikarya</taxon>
        <taxon>Ascomycota</taxon>
        <taxon>Pezizomycotina</taxon>
        <taxon>Leotiomycetes</taxon>
        <taxon>Helotiales</taxon>
        <taxon>Helotiales incertae sedis</taxon>
        <taxon>Amylocarpus</taxon>
    </lineage>
</organism>
<dbReference type="GO" id="GO:0016491">
    <property type="term" value="F:oxidoreductase activity"/>
    <property type="evidence" value="ECO:0007669"/>
    <property type="project" value="InterPro"/>
</dbReference>